<reference evidence="4 5" key="1">
    <citation type="submission" date="2014-04" db="EMBL/GenBank/DDBJ databases">
        <title>Genome evolution of avian class.</title>
        <authorList>
            <person name="Zhang G."/>
            <person name="Li C."/>
        </authorList>
    </citation>
    <scope>NUCLEOTIDE SEQUENCE [LARGE SCALE GENOMIC DNA]</scope>
    <source>
        <strain evidence="4">BGI_N331</strain>
    </source>
</reference>
<dbReference type="InterPro" id="IPR052128">
    <property type="entry name" value="Oxidoreductase_NAD-binding"/>
</dbReference>
<sequence length="215" mass="23733">VDFFIPGVSVVGGFSICSSPGLLEREGILELAVKHTAHPPAHWVHTECALDSEVALRVGGDFFFDPQPGDSPVKLVLIAGGVGINPLFSILLHIADLHGYQEGKGNGYKMGTVKLYYSAKKTSELLFKERILGLMNAFPGKIMCRFHTTQQSSLVCEELQPHVTEGRISKKDLEKHASKDTLWYICGPPPMIESISNLLANIGVPRNSIFFEKWW</sequence>
<keyword evidence="1" id="KW-0560">Oxidoreductase</keyword>
<dbReference type="InterPro" id="IPR001433">
    <property type="entry name" value="OxRdtase_FAD/NAD-bd"/>
</dbReference>
<keyword evidence="2" id="KW-0520">NAD</keyword>
<evidence type="ECO:0000256" key="2">
    <source>
        <dbReference type="ARBA" id="ARBA00023027"/>
    </source>
</evidence>
<dbReference type="GO" id="GO:0005739">
    <property type="term" value="C:mitochondrion"/>
    <property type="evidence" value="ECO:0007669"/>
    <property type="project" value="TreeGrafter"/>
</dbReference>
<protein>
    <submittedName>
        <fullName evidence="4">Oxidoreductase NAD-binding domain-containing protein 1</fullName>
    </submittedName>
</protein>
<name>A0A091QI25_MERNU</name>
<proteinExistence type="predicted"/>
<dbReference type="EMBL" id="KK700900">
    <property type="protein sequence ID" value="KFQ27220.1"/>
    <property type="molecule type" value="Genomic_DNA"/>
</dbReference>
<keyword evidence="5" id="KW-1185">Reference proteome</keyword>
<dbReference type="Pfam" id="PF00175">
    <property type="entry name" value="NAD_binding_1"/>
    <property type="match status" value="1"/>
</dbReference>
<dbReference type="PANTHER" id="PTHR46505:SF1">
    <property type="entry name" value="OXIDOREDUCTASE NAD-BINDING DOMAIN-CONTAINING PROTEIN 1"/>
    <property type="match status" value="1"/>
</dbReference>
<accession>A0A091QI25</accession>
<evidence type="ECO:0000259" key="3">
    <source>
        <dbReference type="Pfam" id="PF00175"/>
    </source>
</evidence>
<dbReference type="SUPFAM" id="SSF52343">
    <property type="entry name" value="Ferredoxin reductase-like, C-terminal NADP-linked domain"/>
    <property type="match status" value="1"/>
</dbReference>
<dbReference type="OrthoDB" id="436496at2759"/>
<dbReference type="GO" id="GO:0016491">
    <property type="term" value="F:oxidoreductase activity"/>
    <property type="evidence" value="ECO:0007669"/>
    <property type="project" value="UniProtKB-KW"/>
</dbReference>
<evidence type="ECO:0000256" key="1">
    <source>
        <dbReference type="ARBA" id="ARBA00023002"/>
    </source>
</evidence>
<dbReference type="CDD" id="cd00322">
    <property type="entry name" value="FNR_like"/>
    <property type="match status" value="1"/>
</dbReference>
<evidence type="ECO:0000313" key="4">
    <source>
        <dbReference type="EMBL" id="KFQ27220.1"/>
    </source>
</evidence>
<organism evidence="4 5">
    <name type="scientific">Merops nubicus</name>
    <name type="common">Northern carmine bee-eater</name>
    <dbReference type="NCBI Taxonomy" id="57421"/>
    <lineage>
        <taxon>Eukaryota</taxon>
        <taxon>Metazoa</taxon>
        <taxon>Chordata</taxon>
        <taxon>Craniata</taxon>
        <taxon>Vertebrata</taxon>
        <taxon>Euteleostomi</taxon>
        <taxon>Archelosauria</taxon>
        <taxon>Archosauria</taxon>
        <taxon>Dinosauria</taxon>
        <taxon>Saurischia</taxon>
        <taxon>Theropoda</taxon>
        <taxon>Coelurosauria</taxon>
        <taxon>Aves</taxon>
        <taxon>Neognathae</taxon>
        <taxon>Neoaves</taxon>
        <taxon>Telluraves</taxon>
        <taxon>Coraciimorphae</taxon>
        <taxon>Coraciiformes</taxon>
        <taxon>Meropidae</taxon>
        <taxon>Merops</taxon>
    </lineage>
</organism>
<dbReference type="AlphaFoldDB" id="A0A091QI25"/>
<dbReference type="Gene3D" id="3.40.50.80">
    <property type="entry name" value="Nucleotide-binding domain of ferredoxin-NADP reductase (FNR) module"/>
    <property type="match status" value="1"/>
</dbReference>
<dbReference type="InterPro" id="IPR039261">
    <property type="entry name" value="FNR_nucleotide-bd"/>
</dbReference>
<gene>
    <name evidence="4" type="ORF">N331_08199</name>
</gene>
<evidence type="ECO:0000313" key="5">
    <source>
        <dbReference type="Proteomes" id="UP000052967"/>
    </source>
</evidence>
<dbReference type="PANTHER" id="PTHR46505">
    <property type="entry name" value="OXIDOREDUCTASE NAD-BINDING DOMAIN-CONTAINING PROTEIN 1"/>
    <property type="match status" value="1"/>
</dbReference>
<dbReference type="PRINTS" id="PR00406">
    <property type="entry name" value="CYTB5RDTASE"/>
</dbReference>
<dbReference type="Proteomes" id="UP000052967">
    <property type="component" value="Unassembled WGS sequence"/>
</dbReference>
<feature type="domain" description="Oxidoreductase FAD/NAD(P)-binding" evidence="3">
    <location>
        <begin position="77"/>
        <end position="195"/>
    </location>
</feature>
<feature type="non-terminal residue" evidence="4">
    <location>
        <position position="1"/>
    </location>
</feature>
<dbReference type="KEGG" id="mnb:103770398"/>
<feature type="non-terminal residue" evidence="4">
    <location>
        <position position="215"/>
    </location>
</feature>